<keyword evidence="4" id="KW-0560">Oxidoreductase</keyword>
<dbReference type="GO" id="GO:0071949">
    <property type="term" value="F:FAD binding"/>
    <property type="evidence" value="ECO:0007669"/>
    <property type="project" value="InterPro"/>
</dbReference>
<dbReference type="Gene3D" id="3.30.465.10">
    <property type="match status" value="1"/>
</dbReference>
<dbReference type="PROSITE" id="PS51387">
    <property type="entry name" value="FAD_PCMH"/>
    <property type="match status" value="1"/>
</dbReference>
<keyword evidence="2" id="KW-0285">Flavoprotein</keyword>
<dbReference type="Pfam" id="PF01565">
    <property type="entry name" value="FAD_binding_4"/>
    <property type="match status" value="1"/>
</dbReference>
<dbReference type="SUPFAM" id="SSF55103">
    <property type="entry name" value="FAD-linked oxidases, C-terminal domain"/>
    <property type="match status" value="1"/>
</dbReference>
<dbReference type="InterPro" id="IPR006094">
    <property type="entry name" value="Oxid_FAD_bind_N"/>
</dbReference>
<dbReference type="GO" id="GO:1903457">
    <property type="term" value="P:lactate catabolic process"/>
    <property type="evidence" value="ECO:0007669"/>
    <property type="project" value="TreeGrafter"/>
</dbReference>
<dbReference type="PANTHER" id="PTHR11748:SF118">
    <property type="entry name" value="ALKYLDIHYDROXYACETONEPHOSPHATE SYNTHASE (PRECURSOR)"/>
    <property type="match status" value="1"/>
</dbReference>
<protein>
    <recommendedName>
        <fullName evidence="5">FAD-binding PCMH-type domain-containing protein</fullName>
    </recommendedName>
</protein>
<dbReference type="Proteomes" id="UP000278475">
    <property type="component" value="Unassembled WGS sequence"/>
</dbReference>
<keyword evidence="3" id="KW-0274">FAD</keyword>
<dbReference type="InterPro" id="IPR016169">
    <property type="entry name" value="FAD-bd_PCMH_sub2"/>
</dbReference>
<dbReference type="InterPro" id="IPR016167">
    <property type="entry name" value="FAD-bd_PCMH_sub1"/>
</dbReference>
<organism evidence="6 7">
    <name type="scientific">Thermoproteota archaeon</name>
    <dbReference type="NCBI Taxonomy" id="2056631"/>
    <lineage>
        <taxon>Archaea</taxon>
        <taxon>Thermoproteota</taxon>
    </lineage>
</organism>
<dbReference type="Pfam" id="PF02913">
    <property type="entry name" value="FAD-oxidase_C"/>
    <property type="match status" value="1"/>
</dbReference>
<evidence type="ECO:0000313" key="7">
    <source>
        <dbReference type="Proteomes" id="UP000278475"/>
    </source>
</evidence>
<proteinExistence type="predicted"/>
<evidence type="ECO:0000256" key="3">
    <source>
        <dbReference type="ARBA" id="ARBA00022827"/>
    </source>
</evidence>
<evidence type="ECO:0000313" key="6">
    <source>
        <dbReference type="EMBL" id="RLE50399.1"/>
    </source>
</evidence>
<dbReference type="PANTHER" id="PTHR11748">
    <property type="entry name" value="D-LACTATE DEHYDROGENASE"/>
    <property type="match status" value="1"/>
</dbReference>
<sequence length="516" mass="57371">MPVDPQVKKDLEGVVGADNVITDPGIIFTEIYDAWLQIIPGKPIKFPDYIVKPANEMEVAEVMKIANKYKIPVHPCTGYTYKLPLAGGILLQLTRMTRIHEVNVEEMYAVIDAGVTFNQFFRYTRARGLNVMIPYATFPPHVSIVANYLFKGIGSNIIPISDGNQEALMALEVVLPTGEIVHTGSWSQPNSSCKYTFDLGWGPQLTRIFVGALGTLGVVTKAAIKMWPAPKAVTTKILAHDDVEGMCRSMRELALNKIFPATTGGHWLLAVLHGPDRAPYWGFEHRKKLYELTDEDITKMREYYGFPGKGPHCYYCLAIAPHWVSEDEAKVTEKAFEEYLKKRPDVKVLDPEVGGGRFCRLELSVKADGALSGDPTQIRTRYVGWTPGLIWSFYGSIGWSTFAKMHEITWSVGRKCGLVPALHTLSINEGRAAHVRYMVPIERGDPKGLDSYAKFVGEVIPRVIKEAGFTPARCFGLGAQTVSSIVDPGFAELYRKIKRALDPNNIMSPALAFNLM</sequence>
<dbReference type="SUPFAM" id="SSF56176">
    <property type="entry name" value="FAD-binding/transporter-associated domain-like"/>
    <property type="match status" value="1"/>
</dbReference>
<reference evidence="6 7" key="1">
    <citation type="submission" date="2018-06" db="EMBL/GenBank/DDBJ databases">
        <title>Extensive metabolic versatility and redundancy in microbially diverse, dynamic hydrothermal sediments.</title>
        <authorList>
            <person name="Dombrowski N."/>
            <person name="Teske A."/>
            <person name="Baker B.J."/>
        </authorList>
    </citation>
    <scope>NUCLEOTIDE SEQUENCE [LARGE SCALE GENOMIC DNA]</scope>
    <source>
        <strain evidence="6">B66_G16</strain>
    </source>
</reference>
<dbReference type="GO" id="GO:0004458">
    <property type="term" value="F:D-lactate dehydrogenase (cytochrome) activity"/>
    <property type="evidence" value="ECO:0007669"/>
    <property type="project" value="TreeGrafter"/>
</dbReference>
<name>A0A497ET80_9CREN</name>
<dbReference type="InterPro" id="IPR016164">
    <property type="entry name" value="FAD-linked_Oxase-like_C"/>
</dbReference>
<dbReference type="InterPro" id="IPR004113">
    <property type="entry name" value="FAD-bd_oxidored_4_C"/>
</dbReference>
<evidence type="ECO:0000259" key="5">
    <source>
        <dbReference type="PROSITE" id="PS51387"/>
    </source>
</evidence>
<gene>
    <name evidence="6" type="ORF">DRJ31_01300</name>
</gene>
<dbReference type="GO" id="GO:0008720">
    <property type="term" value="F:D-lactate dehydrogenase (NAD+) activity"/>
    <property type="evidence" value="ECO:0007669"/>
    <property type="project" value="TreeGrafter"/>
</dbReference>
<dbReference type="InterPro" id="IPR036318">
    <property type="entry name" value="FAD-bd_PCMH-like_sf"/>
</dbReference>
<accession>A0A497ET80</accession>
<evidence type="ECO:0000256" key="1">
    <source>
        <dbReference type="ARBA" id="ARBA00001974"/>
    </source>
</evidence>
<evidence type="ECO:0000256" key="2">
    <source>
        <dbReference type="ARBA" id="ARBA00022630"/>
    </source>
</evidence>
<dbReference type="EMBL" id="QMQV01000006">
    <property type="protein sequence ID" value="RLE50399.1"/>
    <property type="molecule type" value="Genomic_DNA"/>
</dbReference>
<dbReference type="AlphaFoldDB" id="A0A497ET80"/>
<comment type="caution">
    <text evidence="6">The sequence shown here is derived from an EMBL/GenBank/DDBJ whole genome shotgun (WGS) entry which is preliminary data.</text>
</comment>
<comment type="cofactor">
    <cofactor evidence="1">
        <name>FAD</name>
        <dbReference type="ChEBI" id="CHEBI:57692"/>
    </cofactor>
</comment>
<dbReference type="Gene3D" id="3.30.43.10">
    <property type="entry name" value="Uridine Diphospho-n-acetylenolpyruvylglucosamine Reductase, domain 2"/>
    <property type="match status" value="1"/>
</dbReference>
<feature type="domain" description="FAD-binding PCMH-type" evidence="5">
    <location>
        <begin position="43"/>
        <end position="229"/>
    </location>
</feature>
<evidence type="ECO:0000256" key="4">
    <source>
        <dbReference type="ARBA" id="ARBA00023002"/>
    </source>
</evidence>
<dbReference type="InterPro" id="IPR016166">
    <property type="entry name" value="FAD-bd_PCMH"/>
</dbReference>